<dbReference type="SMART" id="SM01008">
    <property type="entry name" value="Ald_Xan_dh_C"/>
    <property type="match status" value="1"/>
</dbReference>
<sequence length="733" mass="78595">MSQTNQARRLFLKQLGIVGGGLIVGLPLSASVNANSTTNAALQPNAFIHLSQSGEVSFYLPRSEMGQGTYHGLTTLIGEELDIDPARIRVHHATADTAFNNPEYDQQITGGSTSMKGSYLPLRQAAADARALLLLAAVQQLGVPREQLRTDNGYVLHGEQKTPYAELVAVAAQLETPQDVALKEPSEFKYIGKQRPRLDGHAKATGTAEFGLDIDFPGLQRAVLVRCPVAGGTVNRVDDSAARGMPGVTHVVSIHNGVAVVAEHYYQAKLAAAKLVIDWQLPEKLSQFSSAEGQAQFAQALDADKSHEAFKQGDGSKALNPASRVLRADYWAPYLAHATMEPMNCTVKIADGEMDVWVGSQSPGLAQGLAAFYSGISKSKIRIHSTFLGGGFGRRTASDYVGEAVAIAKASGVPVQLIWSREDDTRHDLYRPAAMARFAIGLTDDGRIDTWQVRRAGPNIMAYTVDEALDAMAPGFLPNGMVNWMSKAGYGLYDGWSLDHSSVEGLYEDYDASHKAVEHVTVDPGLPCGFWRSVGHSFSGFFKESMIDEVAVATEQDPVAYRLQHLSGNPRLANALKVAAEKAGWPKAGNSERRLGVAAHNSFASSVAQVAEVSLENGAIRVHKVVCVVDCGRVVNPDVVKAQMESGILFGLTAALHGEITLKDGVVQQSNFHDYPVLRMPQTPEIDVHIIDSNEPPTGVGEPGTPPIAAAVANALFALTGQRLRSLPLKLAS</sequence>
<organism evidence="2 3">
    <name type="scientific">Atopomonas hussainii</name>
    <dbReference type="NCBI Taxonomy" id="1429083"/>
    <lineage>
        <taxon>Bacteria</taxon>
        <taxon>Pseudomonadati</taxon>
        <taxon>Pseudomonadota</taxon>
        <taxon>Gammaproteobacteria</taxon>
        <taxon>Pseudomonadales</taxon>
        <taxon>Pseudomonadaceae</taxon>
        <taxon>Atopomonas</taxon>
    </lineage>
</organism>
<dbReference type="GO" id="GO:0016491">
    <property type="term" value="F:oxidoreductase activity"/>
    <property type="evidence" value="ECO:0007669"/>
    <property type="project" value="InterPro"/>
</dbReference>
<dbReference type="Gene3D" id="3.90.1170.50">
    <property type="entry name" value="Aldehyde oxidase/xanthine dehydrogenase, a/b hammerhead"/>
    <property type="match status" value="1"/>
</dbReference>
<evidence type="ECO:0000313" key="3">
    <source>
        <dbReference type="Proteomes" id="UP000185766"/>
    </source>
</evidence>
<dbReference type="Pfam" id="PF20256">
    <property type="entry name" value="MoCoBD_2"/>
    <property type="match status" value="2"/>
</dbReference>
<feature type="domain" description="Aldehyde oxidase/xanthine dehydrogenase a/b hammerhead" evidence="1">
    <location>
        <begin position="205"/>
        <end position="283"/>
    </location>
</feature>
<dbReference type="InterPro" id="IPR012368">
    <property type="entry name" value="OxRdtase_Mopterin-bd_su_IorB"/>
</dbReference>
<dbReference type="Pfam" id="PF02738">
    <property type="entry name" value="MoCoBD_1"/>
    <property type="match status" value="1"/>
</dbReference>
<dbReference type="InterPro" id="IPR008274">
    <property type="entry name" value="AldOxase/xan_DH_MoCoBD1"/>
</dbReference>
<dbReference type="RefSeq" id="WP_074868976.1">
    <property type="nucleotide sequence ID" value="NZ_FOAS01000012.1"/>
</dbReference>
<dbReference type="SUPFAM" id="SSF56003">
    <property type="entry name" value="Molybdenum cofactor-binding domain"/>
    <property type="match status" value="2"/>
</dbReference>
<gene>
    <name evidence="2" type="ORF">SAMN05216214_1125</name>
</gene>
<dbReference type="InterPro" id="IPR037165">
    <property type="entry name" value="AldOxase/xan_DH_Mopterin-bd_sf"/>
</dbReference>
<dbReference type="InterPro" id="IPR006311">
    <property type="entry name" value="TAT_signal"/>
</dbReference>
<dbReference type="PIRSF" id="PIRSF036389">
    <property type="entry name" value="IOR_B"/>
    <property type="match status" value="1"/>
</dbReference>
<dbReference type="InterPro" id="IPR000674">
    <property type="entry name" value="Ald_Oxase/Xan_DH_a/b"/>
</dbReference>
<dbReference type="EMBL" id="FOAS01000012">
    <property type="protein sequence ID" value="SEL42382.1"/>
    <property type="molecule type" value="Genomic_DNA"/>
</dbReference>
<dbReference type="STRING" id="1429083.GCA_001885685_00419"/>
<evidence type="ECO:0000259" key="1">
    <source>
        <dbReference type="SMART" id="SM01008"/>
    </source>
</evidence>
<dbReference type="PROSITE" id="PS51318">
    <property type="entry name" value="TAT"/>
    <property type="match status" value="1"/>
</dbReference>
<keyword evidence="3" id="KW-1185">Reference proteome</keyword>
<accession>A0A1H7Q301</accession>
<reference evidence="2 3" key="1">
    <citation type="submission" date="2016-10" db="EMBL/GenBank/DDBJ databases">
        <authorList>
            <person name="de Groot N.N."/>
        </authorList>
    </citation>
    <scope>NUCLEOTIDE SEQUENCE [LARGE SCALE GENOMIC DNA]</scope>
    <source>
        <strain evidence="2 3">JCM 19513</strain>
    </source>
</reference>
<dbReference type="InterPro" id="IPR046867">
    <property type="entry name" value="AldOxase/xan_DH_MoCoBD2"/>
</dbReference>
<dbReference type="Gene3D" id="3.30.365.10">
    <property type="entry name" value="Aldehyde oxidase/xanthine dehydrogenase, molybdopterin binding domain"/>
    <property type="match status" value="4"/>
</dbReference>
<name>A0A1H7Q301_9GAMM</name>
<protein>
    <submittedName>
        <fullName evidence="2">Isoquinoline 1-oxidoreductase/isoquinoline 1-oxidoreductase, beta subunit</fullName>
    </submittedName>
</protein>
<dbReference type="InterPro" id="IPR052516">
    <property type="entry name" value="N-heterocyclic_Hydroxylase"/>
</dbReference>
<dbReference type="Proteomes" id="UP000185766">
    <property type="component" value="Unassembled WGS sequence"/>
</dbReference>
<dbReference type="AlphaFoldDB" id="A0A1H7Q301"/>
<dbReference type="PANTHER" id="PTHR47495">
    <property type="entry name" value="ALDEHYDE DEHYDROGENASE"/>
    <property type="match status" value="1"/>
</dbReference>
<evidence type="ECO:0000313" key="2">
    <source>
        <dbReference type="EMBL" id="SEL42382.1"/>
    </source>
</evidence>
<proteinExistence type="predicted"/>
<dbReference type="PANTHER" id="PTHR47495:SF2">
    <property type="entry name" value="ALDEHYDE DEHYDROGENASE"/>
    <property type="match status" value="1"/>
</dbReference>